<proteinExistence type="predicted"/>
<evidence type="ECO:0000259" key="3">
    <source>
        <dbReference type="Pfam" id="PF03807"/>
    </source>
</evidence>
<dbReference type="InterPro" id="IPR051267">
    <property type="entry name" value="STEAP_metalloreductase"/>
</dbReference>
<feature type="transmembrane region" description="Helical" evidence="2">
    <location>
        <begin position="263"/>
        <end position="284"/>
    </location>
</feature>
<feature type="transmembrane region" description="Helical" evidence="2">
    <location>
        <begin position="305"/>
        <end position="329"/>
    </location>
</feature>
<protein>
    <recommendedName>
        <fullName evidence="3">Pyrroline-5-carboxylate reductase catalytic N-terminal domain-containing protein</fullName>
    </recommendedName>
</protein>
<dbReference type="Gene3D" id="3.40.50.720">
    <property type="entry name" value="NAD(P)-binding Rossmann-like Domain"/>
    <property type="match status" value="1"/>
</dbReference>
<feature type="transmembrane region" description="Helical" evidence="2">
    <location>
        <begin position="437"/>
        <end position="463"/>
    </location>
</feature>
<sequence length="541" mass="59550">MGEESKVPLLKSELAPHNPDQGPALRVGVIGTGNYALALTKRLTAMAGCDVIIGSRKPELRRASLSGSGACRCGVVLTTVRECVRSSDLVIVAIHREYFSETLSEIAHLAAGKVVIDVSNRETRAVGQSNAEYLESILPEAAVVKAFNSVSAFAMEDLGDSGNSRNVYVAGNDPEARNRVIALAQAMGFRAVNLGHLQSARWMENELLSVFALWKIPIALALAIYLLCWLFVIYIYWIDRPTPRYSWEQIFIKVNNKPVCMTAITLMALTYLPGHLASILQVYYGTKHRRFPQFLDTWLKSRKQLGLVSFILVALHAVMSVLIMSSAYFGGWFHKRTLTLPANLTLESRVTLGLSQEVMTWRGEVILMLGILGLLLMTLVAVTSIRSVGDSLNWGEWRAVQSRLGHVVLVVSVAHVTVKGAEYWWRLGFPKVFRSAAFMSVLIPYLVLALKLAFSLPPLAGYLRNIRRGWERPGARYGPDNTERHTGNDGPFMGTGVLVSAVDGPPIKLSGSNSGSVTALQMEIREDDTVQYPDSKAFSSL</sequence>
<dbReference type="SUPFAM" id="SSF51735">
    <property type="entry name" value="NAD(P)-binding Rossmann-fold domains"/>
    <property type="match status" value="1"/>
</dbReference>
<feature type="transmembrane region" description="Helical" evidence="2">
    <location>
        <begin position="211"/>
        <end position="237"/>
    </location>
</feature>
<dbReference type="InterPro" id="IPR036291">
    <property type="entry name" value="NAD(P)-bd_dom_sf"/>
</dbReference>
<dbReference type="Pfam" id="PF03807">
    <property type="entry name" value="F420_oxidored"/>
    <property type="match status" value="1"/>
</dbReference>
<dbReference type="PANTHER" id="PTHR14239:SF0">
    <property type="entry name" value="F420-DEPENDENT NADP REDUCTASE"/>
    <property type="match status" value="1"/>
</dbReference>
<gene>
    <name evidence="4" type="ORF">EGW08_017992</name>
</gene>
<dbReference type="EMBL" id="RQTK01000851">
    <property type="protein sequence ID" value="RUS74254.1"/>
    <property type="molecule type" value="Genomic_DNA"/>
</dbReference>
<dbReference type="STRING" id="188477.A0A433SY69"/>
<dbReference type="GO" id="GO:0052851">
    <property type="term" value="F:ferric-chelate reductase (NADPH) activity"/>
    <property type="evidence" value="ECO:0007669"/>
    <property type="project" value="TreeGrafter"/>
</dbReference>
<feature type="transmembrane region" description="Helical" evidence="2">
    <location>
        <begin position="365"/>
        <end position="383"/>
    </location>
</feature>
<evidence type="ECO:0000256" key="1">
    <source>
        <dbReference type="ARBA" id="ARBA00023002"/>
    </source>
</evidence>
<feature type="domain" description="Pyrroline-5-carboxylate reductase catalytic N-terminal" evidence="3">
    <location>
        <begin position="26"/>
        <end position="120"/>
    </location>
</feature>
<evidence type="ECO:0000313" key="5">
    <source>
        <dbReference type="Proteomes" id="UP000271974"/>
    </source>
</evidence>
<dbReference type="AlphaFoldDB" id="A0A433SY69"/>
<comment type="caution">
    <text evidence="4">The sequence shown here is derived from an EMBL/GenBank/DDBJ whole genome shotgun (WGS) entry which is preliminary data.</text>
</comment>
<dbReference type="OrthoDB" id="550646at2759"/>
<accession>A0A433SY69</accession>
<name>A0A433SY69_ELYCH</name>
<keyword evidence="2" id="KW-0812">Transmembrane</keyword>
<keyword evidence="5" id="KW-1185">Reference proteome</keyword>
<reference evidence="4 5" key="1">
    <citation type="submission" date="2019-01" db="EMBL/GenBank/DDBJ databases">
        <title>A draft genome assembly of the solar-powered sea slug Elysia chlorotica.</title>
        <authorList>
            <person name="Cai H."/>
            <person name="Li Q."/>
            <person name="Fang X."/>
            <person name="Li J."/>
            <person name="Curtis N.E."/>
            <person name="Altenburger A."/>
            <person name="Shibata T."/>
            <person name="Feng M."/>
            <person name="Maeda T."/>
            <person name="Schwartz J.A."/>
            <person name="Shigenobu S."/>
            <person name="Lundholm N."/>
            <person name="Nishiyama T."/>
            <person name="Yang H."/>
            <person name="Hasebe M."/>
            <person name="Li S."/>
            <person name="Pierce S.K."/>
            <person name="Wang J."/>
        </authorList>
    </citation>
    <scope>NUCLEOTIDE SEQUENCE [LARGE SCALE GENOMIC DNA]</scope>
    <source>
        <strain evidence="4">EC2010</strain>
        <tissue evidence="4">Whole organism of an adult</tissue>
    </source>
</reference>
<keyword evidence="2" id="KW-1133">Transmembrane helix</keyword>
<dbReference type="InterPro" id="IPR028939">
    <property type="entry name" value="P5C_Rdtase_cat_N"/>
</dbReference>
<keyword evidence="1" id="KW-0560">Oxidoreductase</keyword>
<keyword evidence="2" id="KW-0472">Membrane</keyword>
<dbReference type="PANTHER" id="PTHR14239">
    <property type="entry name" value="DUDULIN-RELATED"/>
    <property type="match status" value="1"/>
</dbReference>
<dbReference type="GO" id="GO:0015677">
    <property type="term" value="P:copper ion import"/>
    <property type="evidence" value="ECO:0007669"/>
    <property type="project" value="TreeGrafter"/>
</dbReference>
<dbReference type="GO" id="GO:0005886">
    <property type="term" value="C:plasma membrane"/>
    <property type="evidence" value="ECO:0007669"/>
    <property type="project" value="TreeGrafter"/>
</dbReference>
<evidence type="ECO:0000313" key="4">
    <source>
        <dbReference type="EMBL" id="RUS74254.1"/>
    </source>
</evidence>
<dbReference type="GO" id="GO:0008823">
    <property type="term" value="F:cupric reductase (NADH) activity"/>
    <property type="evidence" value="ECO:0007669"/>
    <property type="project" value="TreeGrafter"/>
</dbReference>
<dbReference type="GO" id="GO:0005768">
    <property type="term" value="C:endosome"/>
    <property type="evidence" value="ECO:0007669"/>
    <property type="project" value="TreeGrafter"/>
</dbReference>
<evidence type="ECO:0000256" key="2">
    <source>
        <dbReference type="SAM" id="Phobius"/>
    </source>
</evidence>
<organism evidence="4 5">
    <name type="scientific">Elysia chlorotica</name>
    <name type="common">Eastern emerald elysia</name>
    <name type="synonym">Sea slug</name>
    <dbReference type="NCBI Taxonomy" id="188477"/>
    <lineage>
        <taxon>Eukaryota</taxon>
        <taxon>Metazoa</taxon>
        <taxon>Spiralia</taxon>
        <taxon>Lophotrochozoa</taxon>
        <taxon>Mollusca</taxon>
        <taxon>Gastropoda</taxon>
        <taxon>Heterobranchia</taxon>
        <taxon>Euthyneura</taxon>
        <taxon>Panpulmonata</taxon>
        <taxon>Sacoglossa</taxon>
        <taxon>Placobranchoidea</taxon>
        <taxon>Plakobranchidae</taxon>
        <taxon>Elysia</taxon>
    </lineage>
</organism>
<dbReference type="Proteomes" id="UP000271974">
    <property type="component" value="Unassembled WGS sequence"/>
</dbReference>